<evidence type="ECO:0000313" key="5">
    <source>
        <dbReference type="Proteomes" id="UP000664698"/>
    </source>
</evidence>
<dbReference type="InterPro" id="IPR011429">
    <property type="entry name" value="Cyt_c_Planctomycete-type"/>
</dbReference>
<feature type="transmembrane region" description="Helical" evidence="1">
    <location>
        <begin position="15"/>
        <end position="36"/>
    </location>
</feature>
<feature type="domain" description="DUF2231" evidence="3">
    <location>
        <begin position="12"/>
        <end position="132"/>
    </location>
</feature>
<protein>
    <recommendedName>
        <fullName evidence="6">Cytochrome c domain-containing protein</fullName>
    </recommendedName>
</protein>
<dbReference type="Gene3D" id="3.80.10.10">
    <property type="entry name" value="Ribonuclease Inhibitor"/>
    <property type="match status" value="1"/>
</dbReference>
<dbReference type="InterPro" id="IPR019251">
    <property type="entry name" value="DUF2231_TM"/>
</dbReference>
<comment type="caution">
    <text evidence="4">The sequence shown here is derived from an EMBL/GenBank/DDBJ whole genome shotgun (WGS) entry which is preliminary data.</text>
</comment>
<accession>A0ABS3BQU6</accession>
<evidence type="ECO:0000259" key="3">
    <source>
        <dbReference type="Pfam" id="PF09990"/>
    </source>
</evidence>
<name>A0ABS3BQU6_9BACT</name>
<feature type="transmembrane region" description="Helical" evidence="1">
    <location>
        <begin position="48"/>
        <end position="68"/>
    </location>
</feature>
<dbReference type="RefSeq" id="WP_206569173.1">
    <property type="nucleotide sequence ID" value="NZ_JAFKCW010000002.1"/>
</dbReference>
<evidence type="ECO:0008006" key="6">
    <source>
        <dbReference type="Google" id="ProtNLM"/>
    </source>
</evidence>
<evidence type="ECO:0000313" key="4">
    <source>
        <dbReference type="EMBL" id="MBN7801199.1"/>
    </source>
</evidence>
<dbReference type="EMBL" id="JAFKCW010000002">
    <property type="protein sequence ID" value="MBN7801199.1"/>
    <property type="molecule type" value="Genomic_DNA"/>
</dbReference>
<keyword evidence="1" id="KW-1133">Transmembrane helix</keyword>
<keyword evidence="1" id="KW-0472">Membrane</keyword>
<dbReference type="SUPFAM" id="SSF52047">
    <property type="entry name" value="RNI-like"/>
    <property type="match status" value="1"/>
</dbReference>
<evidence type="ECO:0000259" key="2">
    <source>
        <dbReference type="Pfam" id="PF07635"/>
    </source>
</evidence>
<keyword evidence="5" id="KW-1185">Reference proteome</keyword>
<gene>
    <name evidence="4" type="ORF">J0A67_10020</name>
</gene>
<dbReference type="Pfam" id="PF07635">
    <property type="entry name" value="PSCyt1"/>
    <property type="match status" value="1"/>
</dbReference>
<evidence type="ECO:0000256" key="1">
    <source>
        <dbReference type="SAM" id="Phobius"/>
    </source>
</evidence>
<sequence length="446" mass="49219">MNQDLITFIGRFHPLWVHLPIGFLMIGVLLKTYVVLLKKPTLQEAVNFILFLGAASALIAALLGFLLSQSGGYEGSLLDIHLAAGWLTVVLSVVAWWVNKHEDRFSKKVNYSVLGTLMLSLFVTGHFGGSLTHGEDYLTAYAPFGERQEDGKGRILASVEEAEVFTDVVQPILKSKCQSCHRAGKSKGELDMSSYESLLKGGENGPVILAANAEKSEVVRRVTLPSDHEDFMPAEGKKPLSEEEIQLITWWIEKENADPKVFLTEADEELIEWAKPRLNILVSENVAAIQIDTAQLQGLEKMGFRVRVLTRENGALDVVLPEEATNGNASELLKALLPLKDQILWLTLAGAGIQDSDLSLIAQFSNLQRLRIENNPITDRGISDLKSLSRLEVLNLNGTKVSGEGLEPLSEMKTLKSLYLWNTAINEQNAWVKKMASAEIKVVFGS</sequence>
<feature type="transmembrane region" description="Helical" evidence="1">
    <location>
        <begin position="80"/>
        <end position="99"/>
    </location>
</feature>
<keyword evidence="1" id="KW-0812">Transmembrane</keyword>
<dbReference type="InterPro" id="IPR032675">
    <property type="entry name" value="LRR_dom_sf"/>
</dbReference>
<proteinExistence type="predicted"/>
<dbReference type="PANTHER" id="PTHR35889">
    <property type="entry name" value="CYCLOINULO-OLIGOSACCHARIDE FRUCTANOTRANSFERASE-RELATED"/>
    <property type="match status" value="1"/>
</dbReference>
<organism evidence="4 5">
    <name type="scientific">Algoriphagus aestuariicola</name>
    <dbReference type="NCBI Taxonomy" id="1852016"/>
    <lineage>
        <taxon>Bacteria</taxon>
        <taxon>Pseudomonadati</taxon>
        <taxon>Bacteroidota</taxon>
        <taxon>Cytophagia</taxon>
        <taxon>Cytophagales</taxon>
        <taxon>Cyclobacteriaceae</taxon>
        <taxon>Algoriphagus</taxon>
    </lineage>
</organism>
<reference evidence="4 5" key="1">
    <citation type="submission" date="2021-03" db="EMBL/GenBank/DDBJ databases">
        <title>novel species isolated from a fishpond in China.</title>
        <authorList>
            <person name="Lu H."/>
            <person name="Cai Z."/>
        </authorList>
    </citation>
    <scope>NUCLEOTIDE SEQUENCE [LARGE SCALE GENOMIC DNA]</scope>
    <source>
        <strain evidence="4 5">JCM 31546</strain>
    </source>
</reference>
<feature type="domain" description="Cytochrome C Planctomycete-type" evidence="2">
    <location>
        <begin position="177"/>
        <end position="233"/>
    </location>
</feature>
<dbReference type="Pfam" id="PF09990">
    <property type="entry name" value="DUF2231"/>
    <property type="match status" value="1"/>
</dbReference>
<dbReference type="Proteomes" id="UP000664698">
    <property type="component" value="Unassembled WGS sequence"/>
</dbReference>
<dbReference type="PANTHER" id="PTHR35889:SF3">
    <property type="entry name" value="F-BOX DOMAIN-CONTAINING PROTEIN"/>
    <property type="match status" value="1"/>
</dbReference>
<feature type="transmembrane region" description="Helical" evidence="1">
    <location>
        <begin position="111"/>
        <end position="129"/>
    </location>
</feature>